<feature type="region of interest" description="Disordered" evidence="1">
    <location>
        <begin position="283"/>
        <end position="344"/>
    </location>
</feature>
<protein>
    <recommendedName>
        <fullName evidence="2">Cyanovirin-N domain-containing protein</fullName>
    </recommendedName>
</protein>
<dbReference type="PANTHER" id="PTHR37014:SF9">
    <property type="entry name" value="CONSERVED HISTIDINE-RICH PROTEIN (AFU_ORTHOLOGUE AFUA_1G11910)"/>
    <property type="match status" value="1"/>
</dbReference>
<evidence type="ECO:0000256" key="1">
    <source>
        <dbReference type="SAM" id="MobiDB-lite"/>
    </source>
</evidence>
<sequence length="442" mass="47768">MVIKPVYEPDTAPPYQPADSPPQQGNRDSQYRSAPQSPGFPPRQPMIMGFPPQPRPISSESSPLAGSSAYPTSPQYLSYPSYVRGHSYQQPAPAPIPSPYGYAGQPAQQYPQQPTYAEPPKSQPSYSPQPPQSPQSPQYPSSQPAFSPPPAQPQYPTQPLYAEPPAPSSPPAQIEYSAKPLYPAQPLYADPPVPPTPEQPLYSSPPAPPPYSTHGDEKQECPPSTDPAPDPVPVLVSDDAERGLMGAVLGGATGAFAGHKVNHGFLGAVGGAYAGHKLEDALKDKKKHNSRPSSSSSQQQELPPMMIVPPQPIYDRVDTPTSASAPSPSPKPEPSRFGNFSHSSSRISLDRDYDLIAECRTIRGHQKLSSISLNQCLTNMDGHFKWAGADPGRFGDSARNVRLADEGRVLEADLRAMNGTWRADRIHLDERITNIDGDLQLK</sequence>
<feature type="compositionally biased region" description="Low complexity" evidence="1">
    <location>
        <begin position="135"/>
        <end position="145"/>
    </location>
</feature>
<dbReference type="SUPFAM" id="SSF51322">
    <property type="entry name" value="Cyanovirin-N"/>
    <property type="match status" value="1"/>
</dbReference>
<dbReference type="EMBL" id="JAQQWP010000008">
    <property type="protein sequence ID" value="KAK8105647.1"/>
    <property type="molecule type" value="Genomic_DNA"/>
</dbReference>
<feature type="compositionally biased region" description="Low complexity" evidence="1">
    <location>
        <begin position="58"/>
        <end position="68"/>
    </location>
</feature>
<feature type="compositionally biased region" description="Polar residues" evidence="1">
    <location>
        <begin position="69"/>
        <end position="78"/>
    </location>
</feature>
<feature type="compositionally biased region" description="Pro residues" evidence="1">
    <location>
        <begin position="189"/>
        <end position="211"/>
    </location>
</feature>
<dbReference type="AlphaFoldDB" id="A0AAW0QI15"/>
<feature type="domain" description="Cyanovirin-N" evidence="2">
    <location>
        <begin position="339"/>
        <end position="441"/>
    </location>
</feature>
<feature type="compositionally biased region" description="Pro residues" evidence="1">
    <location>
        <begin position="11"/>
        <end position="20"/>
    </location>
</feature>
<name>A0AAW0QI15_9PEZI</name>
<proteinExistence type="predicted"/>
<feature type="compositionally biased region" description="Polar residues" evidence="1">
    <location>
        <begin position="21"/>
        <end position="36"/>
    </location>
</feature>
<comment type="caution">
    <text evidence="3">The sequence shown here is derived from an EMBL/GenBank/DDBJ whole genome shotgun (WGS) entry which is preliminary data.</text>
</comment>
<dbReference type="InterPro" id="IPR036673">
    <property type="entry name" value="Cyanovirin-N_sf"/>
</dbReference>
<dbReference type="InterPro" id="IPR011058">
    <property type="entry name" value="Cyanovirin-N"/>
</dbReference>
<evidence type="ECO:0000313" key="3">
    <source>
        <dbReference type="EMBL" id="KAK8105647.1"/>
    </source>
</evidence>
<dbReference type="Gene3D" id="2.30.60.10">
    <property type="entry name" value="Cyanovirin-N"/>
    <property type="match status" value="1"/>
</dbReference>
<organism evidence="3 4">
    <name type="scientific">Apiospora kogelbergensis</name>
    <dbReference type="NCBI Taxonomy" id="1337665"/>
    <lineage>
        <taxon>Eukaryota</taxon>
        <taxon>Fungi</taxon>
        <taxon>Dikarya</taxon>
        <taxon>Ascomycota</taxon>
        <taxon>Pezizomycotina</taxon>
        <taxon>Sordariomycetes</taxon>
        <taxon>Xylariomycetidae</taxon>
        <taxon>Amphisphaeriales</taxon>
        <taxon>Apiosporaceae</taxon>
        <taxon>Apiospora</taxon>
    </lineage>
</organism>
<reference evidence="3 4" key="1">
    <citation type="submission" date="2023-01" db="EMBL/GenBank/DDBJ databases">
        <title>Analysis of 21 Apiospora genomes using comparative genomics revels a genus with tremendous synthesis potential of carbohydrate active enzymes and secondary metabolites.</title>
        <authorList>
            <person name="Sorensen T."/>
        </authorList>
    </citation>
    <scope>NUCLEOTIDE SEQUENCE [LARGE SCALE GENOMIC DNA]</scope>
    <source>
        <strain evidence="3 4">CBS 117206</strain>
    </source>
</reference>
<accession>A0AAW0QI15</accession>
<dbReference type="PANTHER" id="PTHR37014">
    <property type="entry name" value="EXPRESSION LETHALITY PROTEIN HEL10, PUTATIVE (AFU_ORTHOLOGUE AFUA_1G06580)-RELATED"/>
    <property type="match status" value="1"/>
</dbReference>
<evidence type="ECO:0000259" key="2">
    <source>
        <dbReference type="SMART" id="SM01111"/>
    </source>
</evidence>
<dbReference type="SMART" id="SM01111">
    <property type="entry name" value="CVNH"/>
    <property type="match status" value="1"/>
</dbReference>
<gene>
    <name evidence="3" type="ORF">PG999_009006</name>
</gene>
<dbReference type="Pfam" id="PF08881">
    <property type="entry name" value="CVNH"/>
    <property type="match status" value="1"/>
</dbReference>
<feature type="region of interest" description="Disordered" evidence="1">
    <location>
        <begin position="1"/>
        <end position="236"/>
    </location>
</feature>
<feature type="compositionally biased region" description="Low complexity" evidence="1">
    <location>
        <begin position="99"/>
        <end position="126"/>
    </location>
</feature>
<dbReference type="Proteomes" id="UP001392437">
    <property type="component" value="Unassembled WGS sequence"/>
</dbReference>
<keyword evidence="4" id="KW-1185">Reference proteome</keyword>
<evidence type="ECO:0000313" key="4">
    <source>
        <dbReference type="Proteomes" id="UP001392437"/>
    </source>
</evidence>